<gene>
    <name evidence="4" type="ORF">PHAVU_002G110200g</name>
</gene>
<dbReference type="GO" id="GO:0003677">
    <property type="term" value="F:DNA binding"/>
    <property type="evidence" value="ECO:0007669"/>
    <property type="project" value="UniProtKB-KW"/>
</dbReference>
<organism evidence="4 5">
    <name type="scientific">Phaseolus vulgaris</name>
    <name type="common">Kidney bean</name>
    <name type="synonym">French bean</name>
    <dbReference type="NCBI Taxonomy" id="3885"/>
    <lineage>
        <taxon>Eukaryota</taxon>
        <taxon>Viridiplantae</taxon>
        <taxon>Streptophyta</taxon>
        <taxon>Embryophyta</taxon>
        <taxon>Tracheophyta</taxon>
        <taxon>Spermatophyta</taxon>
        <taxon>Magnoliopsida</taxon>
        <taxon>eudicotyledons</taxon>
        <taxon>Gunneridae</taxon>
        <taxon>Pentapetalae</taxon>
        <taxon>rosids</taxon>
        <taxon>fabids</taxon>
        <taxon>Fabales</taxon>
        <taxon>Fabaceae</taxon>
        <taxon>Papilionoideae</taxon>
        <taxon>50 kb inversion clade</taxon>
        <taxon>NPAAA clade</taxon>
        <taxon>indigoferoid/millettioid clade</taxon>
        <taxon>Phaseoleae</taxon>
        <taxon>Phaseolus</taxon>
    </lineage>
</organism>
<dbReference type="STRING" id="3885.V7CLY5"/>
<evidence type="ECO:0000256" key="1">
    <source>
        <dbReference type="ARBA" id="ARBA00023125"/>
    </source>
</evidence>
<dbReference type="PANTHER" id="PTHR33400:SF9">
    <property type="entry name" value="C3H1-TYPE DOMAIN-CONTAINING PROTEIN"/>
    <property type="match status" value="1"/>
</dbReference>
<dbReference type="Proteomes" id="UP000000226">
    <property type="component" value="Chromosome 2"/>
</dbReference>
<dbReference type="PROSITE" id="PS50103">
    <property type="entry name" value="ZF_C3H1"/>
    <property type="match status" value="1"/>
</dbReference>
<dbReference type="OMA" id="HIPRIKW"/>
<evidence type="ECO:0000256" key="2">
    <source>
        <dbReference type="PROSITE-ProRule" id="PRU00723"/>
    </source>
</evidence>
<keyword evidence="2" id="KW-0862">Zinc</keyword>
<dbReference type="GO" id="GO:0008270">
    <property type="term" value="F:zinc ion binding"/>
    <property type="evidence" value="ECO:0007669"/>
    <property type="project" value="UniProtKB-KW"/>
</dbReference>
<keyword evidence="5" id="KW-1185">Reference proteome</keyword>
<proteinExistence type="predicted"/>
<accession>V7CLY5</accession>
<feature type="domain" description="C3H1-type" evidence="3">
    <location>
        <begin position="366"/>
        <end position="394"/>
    </location>
</feature>
<dbReference type="AlphaFoldDB" id="V7CLY5"/>
<sequence length="397" mass="44304">MQRARKSKTVSWSPGFHLSQEKNFTSEDCPSKIGNKSEADFQGKTVSTCPSTLEYDDLPPGFEGYHFQNQSNSAFSYIKWECPPSFVLNSCWRVAAGEQSVEKYDEMLKEMRVSEPYQPCISAIPPSPFVSFNVENECYEDSLTPLIPIEEYESVTVTGIKPDVSVTEHGDSLSKLQTQNTQQYIPPATSSEENFVAASIGAVLSAILKSIEEGIVVIDVDFLLEIANDSIMIRKIMEEYSTTTTGMSTPSRTVSARQLTPSNSLLALTPEICEIPSISLLAYAHDNHVTATPLFPLSGPVSAHTTTMTHSVATTTAPHVHIPVKDINYYRNLVRKYGGISEPDMQNHNFQDYKRARVLNPEGVKRKIQKSCKYYKTSRGCGHGSSCRYLHDKVWRM</sequence>
<dbReference type="OrthoDB" id="1417286at2759"/>
<evidence type="ECO:0000259" key="3">
    <source>
        <dbReference type="PROSITE" id="PS50103"/>
    </source>
</evidence>
<keyword evidence="2" id="KW-0863">Zinc-finger</keyword>
<dbReference type="Gramene" id="ESW29926">
    <property type="protein sequence ID" value="ESW29926"/>
    <property type="gene ID" value="PHAVU_002G110200g"/>
</dbReference>
<reference evidence="5" key="1">
    <citation type="journal article" date="2014" name="Nat. Genet.">
        <title>A reference genome for common bean and genome-wide analysis of dual domestications.</title>
        <authorList>
            <person name="Schmutz J."/>
            <person name="McClean P.E."/>
            <person name="Mamidi S."/>
            <person name="Wu G.A."/>
            <person name="Cannon S.B."/>
            <person name="Grimwood J."/>
            <person name="Jenkins J."/>
            <person name="Shu S."/>
            <person name="Song Q."/>
            <person name="Chavarro C."/>
            <person name="Torres-Torres M."/>
            <person name="Geffroy V."/>
            <person name="Moghaddam S.M."/>
            <person name="Gao D."/>
            <person name="Abernathy B."/>
            <person name="Barry K."/>
            <person name="Blair M."/>
            <person name="Brick M.A."/>
            <person name="Chovatia M."/>
            <person name="Gepts P."/>
            <person name="Goodstein D.M."/>
            <person name="Gonzales M."/>
            <person name="Hellsten U."/>
            <person name="Hyten D.L."/>
            <person name="Jia G."/>
            <person name="Kelly J.D."/>
            <person name="Kudrna D."/>
            <person name="Lee R."/>
            <person name="Richard M.M."/>
            <person name="Miklas P.N."/>
            <person name="Osorno J.M."/>
            <person name="Rodrigues J."/>
            <person name="Thareau V."/>
            <person name="Urrea C.A."/>
            <person name="Wang M."/>
            <person name="Yu Y."/>
            <person name="Zhang M."/>
            <person name="Wing R.A."/>
            <person name="Cregan P.B."/>
            <person name="Rokhsar D.S."/>
            <person name="Jackson S.A."/>
        </authorList>
    </citation>
    <scope>NUCLEOTIDE SEQUENCE [LARGE SCALE GENOMIC DNA]</scope>
    <source>
        <strain evidence="5">cv. G19833</strain>
    </source>
</reference>
<dbReference type="EMBL" id="CM002289">
    <property type="protein sequence ID" value="ESW29926.1"/>
    <property type="molecule type" value="Genomic_DNA"/>
</dbReference>
<keyword evidence="1" id="KW-0238">DNA-binding</keyword>
<evidence type="ECO:0000313" key="4">
    <source>
        <dbReference type="EMBL" id="ESW29926.1"/>
    </source>
</evidence>
<dbReference type="InterPro" id="IPR000571">
    <property type="entry name" value="Znf_CCCH"/>
</dbReference>
<dbReference type="PANTHER" id="PTHR33400">
    <property type="entry name" value="ZINC FINGER CCCH DOMAIN-CONTAINING PROTEIN 6-RELATED"/>
    <property type="match status" value="1"/>
</dbReference>
<feature type="zinc finger region" description="C3H1-type" evidence="2">
    <location>
        <begin position="366"/>
        <end position="394"/>
    </location>
</feature>
<keyword evidence="2" id="KW-0479">Metal-binding</keyword>
<name>V7CLY5_PHAVU</name>
<dbReference type="eggNOG" id="ENOG502QUGU">
    <property type="taxonomic scope" value="Eukaryota"/>
</dbReference>
<protein>
    <recommendedName>
        <fullName evidence="3">C3H1-type domain-containing protein</fullName>
    </recommendedName>
</protein>
<evidence type="ECO:0000313" key="5">
    <source>
        <dbReference type="Proteomes" id="UP000000226"/>
    </source>
</evidence>